<keyword evidence="1" id="KW-1133">Transmembrane helix</keyword>
<organism evidence="2 3">
    <name type="scientific">Exophiala bonariae</name>
    <dbReference type="NCBI Taxonomy" id="1690606"/>
    <lineage>
        <taxon>Eukaryota</taxon>
        <taxon>Fungi</taxon>
        <taxon>Dikarya</taxon>
        <taxon>Ascomycota</taxon>
        <taxon>Pezizomycotina</taxon>
        <taxon>Eurotiomycetes</taxon>
        <taxon>Chaetothyriomycetidae</taxon>
        <taxon>Chaetothyriales</taxon>
        <taxon>Herpotrichiellaceae</taxon>
        <taxon>Exophiala</taxon>
    </lineage>
</organism>
<dbReference type="AlphaFoldDB" id="A0AAV9N347"/>
<keyword evidence="1" id="KW-0812">Transmembrane</keyword>
<name>A0AAV9N347_9EURO</name>
<evidence type="ECO:0000313" key="2">
    <source>
        <dbReference type="EMBL" id="KAK5048252.1"/>
    </source>
</evidence>
<evidence type="ECO:0000256" key="1">
    <source>
        <dbReference type="SAM" id="Phobius"/>
    </source>
</evidence>
<dbReference type="PANTHER" id="PTHR37540:SF5">
    <property type="entry name" value="TRANSCRIPTION FACTOR DOMAIN-CONTAINING PROTEIN"/>
    <property type="match status" value="1"/>
</dbReference>
<sequence length="420" mass="46671">MQSDFNSSVFRAEALGRPSPANERPADLRHKNALSERIRNASQNDMLMVSTLAYASGAIGWRYGVCHEELPPEYLIQQTYRSIRKHLQQSGEVEEKLLWSIYGLAAAEMWVLNFDAAATHMRAIQVLISQLGGITKLTPLFLESIILGGKFLAIFTMAAPIPLADFEPDGLPEGWPPQSIFSTALPPELRNLGTSFFAAGDLSALDDWYRDILVDLVACVQISHYVSGRPNQSLELVHERWLYLKVQALNYRLLARTELIGMQEAVRIATLLWVLSITDYVGAGLTALFLLPKLQAALKTAQFKEPSSSRSLPGLYFWMSSLGALVALSAAKQILISSSSPRDALYSQQFNFFSLHAAQTAHLIGLETKSDVYRTFLQTYLYLDVNGGPGGDDLKYLVETVSRIDQDSLLGIHTVEYTHI</sequence>
<dbReference type="GeneID" id="89974096"/>
<feature type="transmembrane region" description="Helical" evidence="1">
    <location>
        <begin position="312"/>
        <end position="331"/>
    </location>
</feature>
<dbReference type="Proteomes" id="UP001358417">
    <property type="component" value="Unassembled WGS sequence"/>
</dbReference>
<dbReference type="RefSeq" id="XP_064703710.1">
    <property type="nucleotide sequence ID" value="XM_064849486.1"/>
</dbReference>
<dbReference type="PANTHER" id="PTHR37540">
    <property type="entry name" value="TRANSCRIPTION FACTOR (ACR-2), PUTATIVE-RELATED-RELATED"/>
    <property type="match status" value="1"/>
</dbReference>
<reference evidence="2 3" key="1">
    <citation type="submission" date="2023-08" db="EMBL/GenBank/DDBJ databases">
        <title>Black Yeasts Isolated from many extreme environments.</title>
        <authorList>
            <person name="Coleine C."/>
            <person name="Stajich J.E."/>
            <person name="Selbmann L."/>
        </authorList>
    </citation>
    <scope>NUCLEOTIDE SEQUENCE [LARGE SCALE GENOMIC DNA]</scope>
    <source>
        <strain evidence="2 3">CCFEE 5792</strain>
    </source>
</reference>
<proteinExistence type="predicted"/>
<gene>
    <name evidence="2" type="ORF">LTR84_005922</name>
</gene>
<evidence type="ECO:0000313" key="3">
    <source>
        <dbReference type="Proteomes" id="UP001358417"/>
    </source>
</evidence>
<feature type="transmembrane region" description="Helical" evidence="1">
    <location>
        <begin position="271"/>
        <end position="291"/>
    </location>
</feature>
<protein>
    <recommendedName>
        <fullName evidence="4">Transcription factor domain-containing protein</fullName>
    </recommendedName>
</protein>
<accession>A0AAV9N347</accession>
<keyword evidence="3" id="KW-1185">Reference proteome</keyword>
<dbReference type="EMBL" id="JAVRRD010000022">
    <property type="protein sequence ID" value="KAK5048252.1"/>
    <property type="molecule type" value="Genomic_DNA"/>
</dbReference>
<keyword evidence="1" id="KW-0472">Membrane</keyword>
<evidence type="ECO:0008006" key="4">
    <source>
        <dbReference type="Google" id="ProtNLM"/>
    </source>
</evidence>
<comment type="caution">
    <text evidence="2">The sequence shown here is derived from an EMBL/GenBank/DDBJ whole genome shotgun (WGS) entry which is preliminary data.</text>
</comment>